<accession>A0AB39PWZ0</accession>
<organism evidence="1">
    <name type="scientific">Streptomyces sp. R28</name>
    <dbReference type="NCBI Taxonomy" id="3238628"/>
    <lineage>
        <taxon>Bacteria</taxon>
        <taxon>Bacillati</taxon>
        <taxon>Actinomycetota</taxon>
        <taxon>Actinomycetes</taxon>
        <taxon>Kitasatosporales</taxon>
        <taxon>Streptomycetaceae</taxon>
        <taxon>Streptomyces</taxon>
    </lineage>
</organism>
<evidence type="ECO:0000313" key="1">
    <source>
        <dbReference type="EMBL" id="XDQ34567.1"/>
    </source>
</evidence>
<name>A0AB39PWZ0_9ACTN</name>
<gene>
    <name evidence="1" type="ORF">AB5J49_15145</name>
</gene>
<protein>
    <recommendedName>
        <fullName evidence="2">GIY-YIG nuclease family protein</fullName>
    </recommendedName>
</protein>
<dbReference type="EMBL" id="CP163439">
    <property type="protein sequence ID" value="XDQ34567.1"/>
    <property type="molecule type" value="Genomic_DNA"/>
</dbReference>
<proteinExistence type="predicted"/>
<dbReference type="AlphaFoldDB" id="A0AB39PWZ0"/>
<reference evidence="1" key="1">
    <citation type="submission" date="2024-07" db="EMBL/GenBank/DDBJ databases">
        <authorList>
            <person name="Yu S.T."/>
        </authorList>
    </citation>
    <scope>NUCLEOTIDE SEQUENCE</scope>
    <source>
        <strain evidence="1">R28</strain>
    </source>
</reference>
<sequence>MVELVHNDPRSWLLHFFKAHQVPRQALEGTGHVYVLAITGAVSYVKIGSTAQPRSRLEALRTEAHRQGGAVTRPWLSPAHPTYRGTEAHALRNCRSISPPATPRSEYFPDLEFATARREAVKAFLGVRDTPRVSTTTSAAGLYQPIPGHVWSRLSPSVWDEWGRQMDFFRQGSYRSRFRRRNSTPSRPSHVPESLLDAFSTVFQPSAPVIHLFSRRTTAT</sequence>
<dbReference type="RefSeq" id="WP_369169157.1">
    <property type="nucleotide sequence ID" value="NZ_CP163439.1"/>
</dbReference>
<evidence type="ECO:0008006" key="2">
    <source>
        <dbReference type="Google" id="ProtNLM"/>
    </source>
</evidence>